<dbReference type="InterPro" id="IPR003362">
    <property type="entry name" value="Bact_transf"/>
</dbReference>
<dbReference type="InterPro" id="IPR017475">
    <property type="entry name" value="EPS_sugar_tfrase"/>
</dbReference>
<feature type="domain" description="Bacterial sugar transferase" evidence="8">
    <location>
        <begin position="266"/>
        <end position="450"/>
    </location>
</feature>
<dbReference type="Pfam" id="PF02397">
    <property type="entry name" value="Bac_transf"/>
    <property type="match status" value="1"/>
</dbReference>
<evidence type="ECO:0000256" key="4">
    <source>
        <dbReference type="ARBA" id="ARBA00022692"/>
    </source>
</evidence>
<feature type="transmembrane region" description="Helical" evidence="7">
    <location>
        <begin position="40"/>
        <end position="63"/>
    </location>
</feature>
<accession>A0A953M162</accession>
<evidence type="ECO:0000256" key="1">
    <source>
        <dbReference type="ARBA" id="ARBA00004141"/>
    </source>
</evidence>
<reference evidence="9" key="1">
    <citation type="journal article" date="2021" name="bioRxiv">
        <title>Unraveling nitrogen, sulfur and carbon metabolic pathways and microbial community transcriptional responses to substrate deprivation and toxicity stresses in a bioreactor mimicking anoxic brackish coastal sediment conditions.</title>
        <authorList>
            <person name="Martins P.D."/>
            <person name="Echeveste M.J."/>
            <person name="Arshad A."/>
            <person name="Kurth J."/>
            <person name="Ouboter H."/>
            <person name="Jetten M.S.M."/>
            <person name="Welte C.U."/>
        </authorList>
    </citation>
    <scope>NUCLEOTIDE SEQUENCE</scope>
    <source>
        <strain evidence="9">MAG_39</strain>
    </source>
</reference>
<name>A0A953M162_9BACT</name>
<proteinExistence type="inferred from homology"/>
<comment type="subcellular location">
    <subcellularLocation>
        <location evidence="1">Membrane</location>
        <topology evidence="1">Multi-pass membrane protein</topology>
    </subcellularLocation>
</comment>
<keyword evidence="6 7" id="KW-0472">Membrane</keyword>
<feature type="transmembrane region" description="Helical" evidence="7">
    <location>
        <begin position="75"/>
        <end position="96"/>
    </location>
</feature>
<reference evidence="9" key="2">
    <citation type="submission" date="2021-08" db="EMBL/GenBank/DDBJ databases">
        <authorList>
            <person name="Dalcin Martins P."/>
        </authorList>
    </citation>
    <scope>NUCLEOTIDE SEQUENCE</scope>
    <source>
        <strain evidence="9">MAG_39</strain>
    </source>
</reference>
<evidence type="ECO:0000313" key="9">
    <source>
        <dbReference type="EMBL" id="MBZ0156120.1"/>
    </source>
</evidence>
<dbReference type="GO" id="GO:0089702">
    <property type="term" value="F:undecaprenyl-phosphate glucose phosphotransferase activity"/>
    <property type="evidence" value="ECO:0007669"/>
    <property type="project" value="TreeGrafter"/>
</dbReference>
<dbReference type="PANTHER" id="PTHR30576:SF21">
    <property type="entry name" value="UDP-GLUCOSE:UNDECAPRENYL-PHOSPHATE GLUCOSE-1-PHOSPHATE TRANSFERASE"/>
    <property type="match status" value="1"/>
</dbReference>
<evidence type="ECO:0000256" key="7">
    <source>
        <dbReference type="SAM" id="Phobius"/>
    </source>
</evidence>
<feature type="transmembrane region" description="Helical" evidence="7">
    <location>
        <begin position="102"/>
        <end position="121"/>
    </location>
</feature>
<dbReference type="GO" id="GO:0009242">
    <property type="term" value="P:colanic acid biosynthetic process"/>
    <property type="evidence" value="ECO:0007669"/>
    <property type="project" value="TreeGrafter"/>
</dbReference>
<keyword evidence="5 7" id="KW-1133">Transmembrane helix</keyword>
<organism evidence="9 10">
    <name type="scientific">Candidatus Nitrobium versatile</name>
    <dbReference type="NCBI Taxonomy" id="2884831"/>
    <lineage>
        <taxon>Bacteria</taxon>
        <taxon>Pseudomonadati</taxon>
        <taxon>Nitrospirota</taxon>
        <taxon>Nitrospiria</taxon>
        <taxon>Nitrospirales</taxon>
        <taxon>Nitrospiraceae</taxon>
        <taxon>Candidatus Nitrobium</taxon>
    </lineage>
</organism>
<evidence type="ECO:0000313" key="10">
    <source>
        <dbReference type="Proteomes" id="UP000705867"/>
    </source>
</evidence>
<dbReference type="InterPro" id="IPR017464">
    <property type="entry name" value="Sugar_tfrase_EpsB_2"/>
</dbReference>
<evidence type="ECO:0000256" key="3">
    <source>
        <dbReference type="ARBA" id="ARBA00022679"/>
    </source>
</evidence>
<dbReference type="NCBIfam" id="TIGR03025">
    <property type="entry name" value="EPS_sugtrans"/>
    <property type="match status" value="1"/>
</dbReference>
<dbReference type="Proteomes" id="UP000705867">
    <property type="component" value="Unassembled WGS sequence"/>
</dbReference>
<gene>
    <name evidence="9" type="ORF">K8I29_07880</name>
</gene>
<evidence type="ECO:0000259" key="8">
    <source>
        <dbReference type="Pfam" id="PF02397"/>
    </source>
</evidence>
<keyword evidence="3" id="KW-0808">Transferase</keyword>
<sequence>MSARLLMVMLLSGDALLSVLSASAVLYVDAGKPADAENLLASNAAKVSFFMLVLLFSSFFVELYSHEGNTTRREVFIRVFISLVLSVFILSSFYYLMPFLRFDRGVLAASLGLSGLLLFLWHAGYKACLTLTGFVRRVIILGTGPLAKQIGGILATTNHHYVLAGYINCPREPLFVPPHTVVGDGKGLIETAKREKAHKIVISLSERRGVFPLRDVLACKLSGIDVVDAPSFYEQITGKLLIENITPSWFIFSDGFRLTAFKRLYKRAFDIPLSLIGLGLAFPVLPVLALIIKMESPSSPVLFRQLRVGQGERNFVLYKFRTMRQDAESGTGAVWAQKNDPRVTAVGRFMRKYRFDELPQLYNVLRGDMSFVGPRPERPEFVEKLKRVIPYYSERHTVKPGITGWAQIKYSYGASVEDAIEKLRYDLFYIKNISLFLDLLIILETVKVVLLKRGGR</sequence>
<feature type="transmembrane region" description="Helical" evidence="7">
    <location>
        <begin position="271"/>
        <end position="292"/>
    </location>
</feature>
<comment type="similarity">
    <text evidence="2">Belongs to the bacterial sugar transferase family.</text>
</comment>
<evidence type="ECO:0000256" key="5">
    <source>
        <dbReference type="ARBA" id="ARBA00022989"/>
    </source>
</evidence>
<dbReference type="PANTHER" id="PTHR30576">
    <property type="entry name" value="COLANIC BIOSYNTHESIS UDP-GLUCOSE LIPID CARRIER TRANSFERASE"/>
    <property type="match status" value="1"/>
</dbReference>
<comment type="caution">
    <text evidence="9">The sequence shown here is derived from an EMBL/GenBank/DDBJ whole genome shotgun (WGS) entry which is preliminary data.</text>
</comment>
<evidence type="ECO:0000256" key="2">
    <source>
        <dbReference type="ARBA" id="ARBA00006464"/>
    </source>
</evidence>
<dbReference type="AlphaFoldDB" id="A0A953M162"/>
<keyword evidence="4 7" id="KW-0812">Transmembrane</keyword>
<evidence type="ECO:0000256" key="6">
    <source>
        <dbReference type="ARBA" id="ARBA00023136"/>
    </source>
</evidence>
<dbReference type="GO" id="GO:0016020">
    <property type="term" value="C:membrane"/>
    <property type="evidence" value="ECO:0007669"/>
    <property type="project" value="UniProtKB-SubCell"/>
</dbReference>
<dbReference type="NCBIfam" id="TIGR03013">
    <property type="entry name" value="EpsB_2"/>
    <property type="match status" value="1"/>
</dbReference>
<dbReference type="EMBL" id="JAIOIV010000065">
    <property type="protein sequence ID" value="MBZ0156120.1"/>
    <property type="molecule type" value="Genomic_DNA"/>
</dbReference>
<protein>
    <submittedName>
        <fullName evidence="9">TIGR03013 family PEP-CTERM/XrtA system glycosyltransferase</fullName>
    </submittedName>
</protein>